<name>A0ABP7VEI0_9BACI</name>
<dbReference type="SUPFAM" id="SSF50475">
    <property type="entry name" value="FMN-binding split barrel"/>
    <property type="match status" value="1"/>
</dbReference>
<comment type="caution">
    <text evidence="6">The sequence shown here is derived from an EMBL/GenBank/DDBJ whole genome shotgun (WGS) entry which is preliminary data.</text>
</comment>
<sequence>MLSFDPNQISERQNYKFLIGTIIPRPIAFVTSTGTDEIINGAPFSYFNVVSSNPPMISIAVQRKAGQMKDTARNIIKNKEFVVHIVDQANVEQINETAANLAPTESELIRAKLTTVPSEKISVPGVKEAKVRFECVLEKAVELGEAGNVGVDLLIGKIVHYHIDETIYQEDQRIDPDQLATVSRLAGNNYAKIGEIFEIVRPD</sequence>
<evidence type="ECO:0000256" key="3">
    <source>
        <dbReference type="ARBA" id="ARBA00022643"/>
    </source>
</evidence>
<gene>
    <name evidence="6" type="ORF">GCM10022410_10040</name>
</gene>
<dbReference type="Pfam" id="PF01613">
    <property type="entry name" value="Flavin_Reduct"/>
    <property type="match status" value="1"/>
</dbReference>
<evidence type="ECO:0000313" key="6">
    <source>
        <dbReference type="EMBL" id="GAA4065581.1"/>
    </source>
</evidence>
<dbReference type="InterPro" id="IPR012349">
    <property type="entry name" value="Split_barrel_FMN-bd"/>
</dbReference>
<keyword evidence="2" id="KW-0285">Flavoprotein</keyword>
<dbReference type="SMART" id="SM00903">
    <property type="entry name" value="Flavin_Reduct"/>
    <property type="match status" value="1"/>
</dbReference>
<feature type="domain" description="Flavin reductase like" evidence="5">
    <location>
        <begin position="20"/>
        <end position="177"/>
    </location>
</feature>
<comment type="similarity">
    <text evidence="4">Belongs to the flavoredoxin family.</text>
</comment>
<dbReference type="InterPro" id="IPR002563">
    <property type="entry name" value="Flavin_Rdtase-like_dom"/>
</dbReference>
<evidence type="ECO:0000313" key="7">
    <source>
        <dbReference type="Proteomes" id="UP001501734"/>
    </source>
</evidence>
<dbReference type="RefSeq" id="WP_344910995.1">
    <property type="nucleotide sequence ID" value="NZ_BAABDL010000051.1"/>
</dbReference>
<evidence type="ECO:0000256" key="2">
    <source>
        <dbReference type="ARBA" id="ARBA00022630"/>
    </source>
</evidence>
<accession>A0ABP7VEI0</accession>
<comment type="cofactor">
    <cofactor evidence="1">
        <name>FMN</name>
        <dbReference type="ChEBI" id="CHEBI:58210"/>
    </cofactor>
</comment>
<dbReference type="PANTHER" id="PTHR33798:SF5">
    <property type="entry name" value="FLAVIN REDUCTASE LIKE DOMAIN-CONTAINING PROTEIN"/>
    <property type="match status" value="1"/>
</dbReference>
<organism evidence="6 7">
    <name type="scientific">Amphibacillus indicireducens</name>
    <dbReference type="NCBI Taxonomy" id="1076330"/>
    <lineage>
        <taxon>Bacteria</taxon>
        <taxon>Bacillati</taxon>
        <taxon>Bacillota</taxon>
        <taxon>Bacilli</taxon>
        <taxon>Bacillales</taxon>
        <taxon>Bacillaceae</taxon>
        <taxon>Amphibacillus</taxon>
    </lineage>
</organism>
<dbReference type="Proteomes" id="UP001501734">
    <property type="component" value="Unassembled WGS sequence"/>
</dbReference>
<evidence type="ECO:0000256" key="4">
    <source>
        <dbReference type="ARBA" id="ARBA00038054"/>
    </source>
</evidence>
<keyword evidence="7" id="KW-1185">Reference proteome</keyword>
<dbReference type="PANTHER" id="PTHR33798">
    <property type="entry name" value="FLAVOPROTEIN OXYGENASE"/>
    <property type="match status" value="1"/>
</dbReference>
<proteinExistence type="inferred from homology"/>
<evidence type="ECO:0000259" key="5">
    <source>
        <dbReference type="SMART" id="SM00903"/>
    </source>
</evidence>
<protein>
    <submittedName>
        <fullName evidence="6">Flavin reductase family protein</fullName>
    </submittedName>
</protein>
<evidence type="ECO:0000256" key="1">
    <source>
        <dbReference type="ARBA" id="ARBA00001917"/>
    </source>
</evidence>
<keyword evidence="3" id="KW-0288">FMN</keyword>
<dbReference type="Gene3D" id="2.30.110.10">
    <property type="entry name" value="Electron Transport, Fmn-binding Protein, Chain A"/>
    <property type="match status" value="1"/>
</dbReference>
<dbReference type="EMBL" id="BAABDL010000051">
    <property type="protein sequence ID" value="GAA4065581.1"/>
    <property type="molecule type" value="Genomic_DNA"/>
</dbReference>
<reference evidence="7" key="1">
    <citation type="journal article" date="2019" name="Int. J. Syst. Evol. Microbiol.">
        <title>The Global Catalogue of Microorganisms (GCM) 10K type strain sequencing project: providing services to taxonomists for standard genome sequencing and annotation.</title>
        <authorList>
            <consortium name="The Broad Institute Genomics Platform"/>
            <consortium name="The Broad Institute Genome Sequencing Center for Infectious Disease"/>
            <person name="Wu L."/>
            <person name="Ma J."/>
        </authorList>
    </citation>
    <scope>NUCLEOTIDE SEQUENCE [LARGE SCALE GENOMIC DNA]</scope>
    <source>
        <strain evidence="7">JCM 17250</strain>
    </source>
</reference>